<evidence type="ECO:0000313" key="10">
    <source>
        <dbReference type="Proteomes" id="UP000293902"/>
    </source>
</evidence>
<dbReference type="InterPro" id="IPR027417">
    <property type="entry name" value="P-loop_NTPase"/>
</dbReference>
<evidence type="ECO:0000256" key="3">
    <source>
        <dbReference type="ARBA" id="ARBA00022840"/>
    </source>
</evidence>
<dbReference type="EMBL" id="CP036313">
    <property type="protein sequence ID" value="QBH12742.1"/>
    <property type="molecule type" value="Genomic_DNA"/>
</dbReference>
<dbReference type="AlphaFoldDB" id="A0A328FF64"/>
<feature type="domain" description="ABC transporter" evidence="6">
    <location>
        <begin position="7"/>
        <end position="245"/>
    </location>
</feature>
<dbReference type="PANTHER" id="PTHR42794:SF1">
    <property type="entry name" value="HEMIN IMPORT ATP-BINDING PROTEIN HMUV"/>
    <property type="match status" value="1"/>
</dbReference>
<dbReference type="Proteomes" id="UP000293902">
    <property type="component" value="Chromosome"/>
</dbReference>
<protein>
    <submittedName>
        <fullName evidence="8">ABC transporter ATP-binding protein</fullName>
    </submittedName>
</protein>
<keyword evidence="10" id="KW-1185">Reference proteome</keyword>
<dbReference type="InterPro" id="IPR003439">
    <property type="entry name" value="ABC_transporter-like_ATP-bd"/>
</dbReference>
<organism evidence="8 9">
    <name type="scientific">Desulfobacter hydrogenophilus</name>
    <dbReference type="NCBI Taxonomy" id="2291"/>
    <lineage>
        <taxon>Bacteria</taxon>
        <taxon>Pseudomonadati</taxon>
        <taxon>Thermodesulfobacteriota</taxon>
        <taxon>Desulfobacteria</taxon>
        <taxon>Desulfobacterales</taxon>
        <taxon>Desulfobacteraceae</taxon>
        <taxon>Desulfobacter</taxon>
    </lineage>
</organism>
<evidence type="ECO:0000313" key="8">
    <source>
        <dbReference type="EMBL" id="RAM02979.1"/>
    </source>
</evidence>
<evidence type="ECO:0000313" key="7">
    <source>
        <dbReference type="EMBL" id="QBH12742.1"/>
    </source>
</evidence>
<keyword evidence="4" id="KW-1278">Translocase</keyword>
<dbReference type="Gene3D" id="3.40.50.300">
    <property type="entry name" value="P-loop containing nucleotide triphosphate hydrolases"/>
    <property type="match status" value="1"/>
</dbReference>
<dbReference type="PROSITE" id="PS00211">
    <property type="entry name" value="ABC_TRANSPORTER_1"/>
    <property type="match status" value="1"/>
</dbReference>
<name>A0A328FF64_9BACT</name>
<dbReference type="SUPFAM" id="SSF52540">
    <property type="entry name" value="P-loop containing nucleoside triphosphate hydrolases"/>
    <property type="match status" value="1"/>
</dbReference>
<sequence length="272" mass="30139">MTPSPLLEIQDITLGFGHRRILSNISFNVPTGRIVSIIGPNGTGKTSLLRTVCGTLEPFKGKIVLKGKDICIQTRAELARQMAVVRQNLDPLPMQVQAYVLIGRLPFFKPFQFFETRKDRELARHFMTVAGIGDLADSAMDQVSGGERQLAALARALTQEPKFLVLDEPTAHLDITHQVRILDLISGLRDSLGLTVLMVIHDLNLAAEYSDNLVLLDKDKGRIHAMGAPEQVLTRKNIQTVYQTPVRVGRNPNSGRPWVFIDKAGGLKDSER</sequence>
<dbReference type="PROSITE" id="PS50893">
    <property type="entry name" value="ABC_TRANSPORTER_2"/>
    <property type="match status" value="1"/>
</dbReference>
<dbReference type="FunFam" id="3.40.50.300:FF:000134">
    <property type="entry name" value="Iron-enterobactin ABC transporter ATP-binding protein"/>
    <property type="match status" value="1"/>
</dbReference>
<evidence type="ECO:0000256" key="4">
    <source>
        <dbReference type="ARBA" id="ARBA00022967"/>
    </source>
</evidence>
<dbReference type="GO" id="GO:0005524">
    <property type="term" value="F:ATP binding"/>
    <property type="evidence" value="ECO:0007669"/>
    <property type="project" value="UniProtKB-KW"/>
</dbReference>
<reference evidence="7 10" key="2">
    <citation type="submission" date="2019-02" db="EMBL/GenBank/DDBJ databases">
        <title>Complete genome sequence of Desulfobacter hydrogenophilus AcRS1.</title>
        <authorList>
            <person name="Marietou A."/>
            <person name="Lund M.B."/>
            <person name="Marshall I.P.G."/>
            <person name="Schreiber L."/>
            <person name="Jorgensen B."/>
        </authorList>
    </citation>
    <scope>NUCLEOTIDE SEQUENCE [LARGE SCALE GENOMIC DNA]</scope>
    <source>
        <strain evidence="7 10">AcRS1</strain>
    </source>
</reference>
<proteinExistence type="predicted"/>
<evidence type="ECO:0000313" key="9">
    <source>
        <dbReference type="Proteomes" id="UP000248798"/>
    </source>
</evidence>
<dbReference type="Pfam" id="PF00005">
    <property type="entry name" value="ABC_tran"/>
    <property type="match status" value="1"/>
</dbReference>
<keyword evidence="2" id="KW-0547">Nucleotide-binding</keyword>
<keyword evidence="3 8" id="KW-0067">ATP-binding</keyword>
<keyword evidence="1" id="KW-0813">Transport</keyword>
<dbReference type="InterPro" id="IPR017871">
    <property type="entry name" value="ABC_transporter-like_CS"/>
</dbReference>
<dbReference type="GO" id="GO:0016887">
    <property type="term" value="F:ATP hydrolysis activity"/>
    <property type="evidence" value="ECO:0007669"/>
    <property type="project" value="InterPro"/>
</dbReference>
<reference evidence="8 9" key="1">
    <citation type="submission" date="2018-06" db="EMBL/GenBank/DDBJ databases">
        <title>Complete Genome Sequence of Desulfobacter hydrogenophilus (DSM3380).</title>
        <authorList>
            <person name="Marietou A."/>
            <person name="Schreiber L."/>
            <person name="Marshall I."/>
            <person name="Jorgensen B."/>
        </authorList>
    </citation>
    <scope>NUCLEOTIDE SEQUENCE [LARGE SCALE GENOMIC DNA]</scope>
    <source>
        <strain evidence="8 9">DSM 3380</strain>
    </source>
</reference>
<gene>
    <name evidence="8" type="ORF">DO021_04980</name>
    <name evidence="7" type="ORF">EYB58_07370</name>
</gene>
<dbReference type="RefSeq" id="WP_111954333.1">
    <property type="nucleotide sequence ID" value="NZ_CP036313.1"/>
</dbReference>
<evidence type="ECO:0000259" key="6">
    <source>
        <dbReference type="PROSITE" id="PS50893"/>
    </source>
</evidence>
<dbReference type="OrthoDB" id="9809450at2"/>
<accession>A0A328FF64</accession>
<dbReference type="CDD" id="cd03214">
    <property type="entry name" value="ABC_Iron-Siderophores_B12_Hemin"/>
    <property type="match status" value="1"/>
</dbReference>
<dbReference type="Proteomes" id="UP000248798">
    <property type="component" value="Unassembled WGS sequence"/>
</dbReference>
<dbReference type="PANTHER" id="PTHR42794">
    <property type="entry name" value="HEMIN IMPORT ATP-BINDING PROTEIN HMUV"/>
    <property type="match status" value="1"/>
</dbReference>
<evidence type="ECO:0000256" key="5">
    <source>
        <dbReference type="ARBA" id="ARBA00037066"/>
    </source>
</evidence>
<evidence type="ECO:0000256" key="1">
    <source>
        <dbReference type="ARBA" id="ARBA00022448"/>
    </source>
</evidence>
<comment type="function">
    <text evidence="5">Part of the ABC transporter complex HmuTUV involved in hemin import. Responsible for energy coupling to the transport system.</text>
</comment>
<evidence type="ECO:0000256" key="2">
    <source>
        <dbReference type="ARBA" id="ARBA00022741"/>
    </source>
</evidence>
<dbReference type="SMART" id="SM00382">
    <property type="entry name" value="AAA"/>
    <property type="match status" value="1"/>
</dbReference>
<dbReference type="InterPro" id="IPR003593">
    <property type="entry name" value="AAA+_ATPase"/>
</dbReference>
<dbReference type="EMBL" id="QLNI01000008">
    <property type="protein sequence ID" value="RAM02979.1"/>
    <property type="molecule type" value="Genomic_DNA"/>
</dbReference>